<evidence type="ECO:0000256" key="5">
    <source>
        <dbReference type="ARBA" id="ARBA00022741"/>
    </source>
</evidence>
<dbReference type="EC" id="2.7.13.3" evidence="2"/>
<dbReference type="Pfam" id="PF02518">
    <property type="entry name" value="HATPase_c"/>
    <property type="match status" value="1"/>
</dbReference>
<dbReference type="GO" id="GO:0005524">
    <property type="term" value="F:ATP binding"/>
    <property type="evidence" value="ECO:0007669"/>
    <property type="project" value="UniProtKB-KW"/>
</dbReference>
<evidence type="ECO:0000256" key="10">
    <source>
        <dbReference type="SAM" id="Phobius"/>
    </source>
</evidence>
<dbReference type="Pfam" id="PF25323">
    <property type="entry name" value="6TM_PilS"/>
    <property type="match status" value="1"/>
</dbReference>
<dbReference type="GO" id="GO:0000155">
    <property type="term" value="F:phosphorelay sensor kinase activity"/>
    <property type="evidence" value="ECO:0007669"/>
    <property type="project" value="InterPro"/>
</dbReference>
<proteinExistence type="predicted"/>
<dbReference type="SUPFAM" id="SSF55874">
    <property type="entry name" value="ATPase domain of HSP90 chaperone/DNA topoisomerase II/histidine kinase"/>
    <property type="match status" value="1"/>
</dbReference>
<evidence type="ECO:0000313" key="13">
    <source>
        <dbReference type="Proteomes" id="UP000605201"/>
    </source>
</evidence>
<dbReference type="Proteomes" id="UP000605201">
    <property type="component" value="Unassembled WGS sequence"/>
</dbReference>
<gene>
    <name evidence="12" type="ORF">H8D96_20180</name>
</gene>
<reference evidence="12 13" key="1">
    <citation type="submission" date="2020-08" db="EMBL/GenBank/DDBJ databases">
        <title>Bridging the membrane lipid divide: bacteria of the FCB group superphylum have the potential to synthesize archaeal ether lipids.</title>
        <authorList>
            <person name="Villanueva L."/>
            <person name="Von Meijenfeldt F.A.B."/>
            <person name="Westbye A.B."/>
            <person name="Yadav S."/>
            <person name="Hopmans E.C."/>
            <person name="Dutilh B.E."/>
            <person name="Sinninghe Damste J.S."/>
        </authorList>
    </citation>
    <scope>NUCLEOTIDE SEQUENCE [LARGE SCALE GENOMIC DNA]</scope>
    <source>
        <strain evidence="12">NIOZ-UU17</strain>
    </source>
</reference>
<dbReference type="AlphaFoldDB" id="A0A8J6NVQ4"/>
<evidence type="ECO:0000256" key="8">
    <source>
        <dbReference type="ARBA" id="ARBA00023012"/>
    </source>
</evidence>
<keyword evidence="7" id="KW-0067">ATP-binding</keyword>
<evidence type="ECO:0000256" key="6">
    <source>
        <dbReference type="ARBA" id="ARBA00022777"/>
    </source>
</evidence>
<accession>A0A8J6NVQ4</accession>
<dbReference type="PROSITE" id="PS50109">
    <property type="entry name" value="HIS_KIN"/>
    <property type="match status" value="1"/>
</dbReference>
<dbReference type="PANTHER" id="PTHR43065">
    <property type="entry name" value="SENSOR HISTIDINE KINASE"/>
    <property type="match status" value="1"/>
</dbReference>
<keyword evidence="8" id="KW-0902">Two-component regulatory system</keyword>
<feature type="domain" description="Histidine kinase" evidence="11">
    <location>
        <begin position="203"/>
        <end position="411"/>
    </location>
</feature>
<dbReference type="InterPro" id="IPR005467">
    <property type="entry name" value="His_kinase_dom"/>
</dbReference>
<dbReference type="InterPro" id="IPR004358">
    <property type="entry name" value="Sig_transdc_His_kin-like_C"/>
</dbReference>
<comment type="catalytic activity">
    <reaction evidence="1">
        <text>ATP + protein L-histidine = ADP + protein N-phospho-L-histidine.</text>
        <dbReference type="EC" id="2.7.13.3"/>
    </reaction>
</comment>
<feature type="coiled-coil region" evidence="9">
    <location>
        <begin position="167"/>
        <end position="194"/>
    </location>
</feature>
<dbReference type="Gene3D" id="1.10.287.130">
    <property type="match status" value="1"/>
</dbReference>
<keyword evidence="4" id="KW-0808">Transferase</keyword>
<evidence type="ECO:0000256" key="4">
    <source>
        <dbReference type="ARBA" id="ARBA00022679"/>
    </source>
</evidence>
<keyword evidence="6 12" id="KW-0418">Kinase</keyword>
<name>A0A8J6NVQ4_9BACT</name>
<protein>
    <recommendedName>
        <fullName evidence="2">histidine kinase</fullName>
        <ecNumber evidence="2">2.7.13.3</ecNumber>
    </recommendedName>
</protein>
<dbReference type="InterPro" id="IPR036097">
    <property type="entry name" value="HisK_dim/P_sf"/>
</dbReference>
<dbReference type="Gene3D" id="3.30.565.10">
    <property type="entry name" value="Histidine kinase-like ATPase, C-terminal domain"/>
    <property type="match status" value="1"/>
</dbReference>
<sequence>MFFRLLFTSLLLGSTIILQLSESPSPLAKPLLVLYGLIAAIFLLSFIYAVILPRLKRALIFIYIQIAADTFIVTLIIFVTGSFSSIFSFLYLVVIIYSSMLLFRKGIIIMAALCSIQYGIMVDLEYYGFINPFVMEGNFTAVNYPGGHVVFKILVIMVACFAVALLSSLLSEQIRKTKDELLALEERVKRVEKLAYMGEMAAGMAHEIKNPLAALAGSIQILKQGIRYQPEHDKLMQIVLRETDRLSTLVNNFLLFAKPPAAKVEKVKLNNAVAETVKLFEKDGSCFGRISIKEDFAPDIWVAMDPIHLRQVLWNLLLNAAESIAGKGRIELKIYPLKNNYAEIMIADNGCGMSRELIKSIFDPFFTTKTNGTGLGLSIAHSILESYNTWLEIESRVDEGTAIRLQLKRTDPPTSA</sequence>
<feature type="transmembrane region" description="Helical" evidence="10">
    <location>
        <begin position="149"/>
        <end position="170"/>
    </location>
</feature>
<feature type="transmembrane region" description="Helical" evidence="10">
    <location>
        <begin position="85"/>
        <end position="103"/>
    </location>
</feature>
<keyword evidence="9" id="KW-0175">Coiled coil</keyword>
<feature type="transmembrane region" description="Helical" evidence="10">
    <location>
        <begin position="58"/>
        <end position="79"/>
    </location>
</feature>
<evidence type="ECO:0000256" key="1">
    <source>
        <dbReference type="ARBA" id="ARBA00000085"/>
    </source>
</evidence>
<keyword evidence="5" id="KW-0547">Nucleotide-binding</keyword>
<dbReference type="InterPro" id="IPR036890">
    <property type="entry name" value="HATPase_C_sf"/>
</dbReference>
<comment type="caution">
    <text evidence="12">The sequence shown here is derived from an EMBL/GenBank/DDBJ whole genome shotgun (WGS) entry which is preliminary data.</text>
</comment>
<keyword evidence="10" id="KW-1133">Transmembrane helix</keyword>
<organism evidence="12 13">
    <name type="scientific">Candidatus Desulfatibia vada</name>
    <dbReference type="NCBI Taxonomy" id="2841696"/>
    <lineage>
        <taxon>Bacteria</taxon>
        <taxon>Pseudomonadati</taxon>
        <taxon>Thermodesulfobacteriota</taxon>
        <taxon>Desulfobacteria</taxon>
        <taxon>Desulfobacterales</taxon>
        <taxon>Desulfobacterales incertae sedis</taxon>
        <taxon>Candidatus Desulfatibia</taxon>
    </lineage>
</organism>
<dbReference type="SMART" id="SM00388">
    <property type="entry name" value="HisKA"/>
    <property type="match status" value="1"/>
</dbReference>
<feature type="transmembrane region" description="Helical" evidence="10">
    <location>
        <begin position="110"/>
        <end position="129"/>
    </location>
</feature>
<evidence type="ECO:0000256" key="3">
    <source>
        <dbReference type="ARBA" id="ARBA00022553"/>
    </source>
</evidence>
<dbReference type="SUPFAM" id="SSF47384">
    <property type="entry name" value="Homodimeric domain of signal transducing histidine kinase"/>
    <property type="match status" value="1"/>
</dbReference>
<dbReference type="InterPro" id="IPR003594">
    <property type="entry name" value="HATPase_dom"/>
</dbReference>
<keyword evidence="3" id="KW-0597">Phosphoprotein</keyword>
<evidence type="ECO:0000313" key="12">
    <source>
        <dbReference type="EMBL" id="MBC8434234.1"/>
    </source>
</evidence>
<dbReference type="InterPro" id="IPR003661">
    <property type="entry name" value="HisK_dim/P_dom"/>
</dbReference>
<evidence type="ECO:0000259" key="11">
    <source>
        <dbReference type="PROSITE" id="PS50109"/>
    </source>
</evidence>
<feature type="transmembrane region" description="Helical" evidence="10">
    <location>
        <begin position="31"/>
        <end position="51"/>
    </location>
</feature>
<evidence type="ECO:0000256" key="7">
    <source>
        <dbReference type="ARBA" id="ARBA00022840"/>
    </source>
</evidence>
<dbReference type="CDD" id="cd00082">
    <property type="entry name" value="HisKA"/>
    <property type="match status" value="1"/>
</dbReference>
<dbReference type="PANTHER" id="PTHR43065:SF10">
    <property type="entry name" value="PEROXIDE STRESS-ACTIVATED HISTIDINE KINASE MAK3"/>
    <property type="match status" value="1"/>
</dbReference>
<keyword evidence="10" id="KW-0812">Transmembrane</keyword>
<evidence type="ECO:0000256" key="9">
    <source>
        <dbReference type="SAM" id="Coils"/>
    </source>
</evidence>
<dbReference type="SMART" id="SM00387">
    <property type="entry name" value="HATPase_c"/>
    <property type="match status" value="1"/>
</dbReference>
<dbReference type="PRINTS" id="PR00344">
    <property type="entry name" value="BCTRLSENSOR"/>
</dbReference>
<dbReference type="EMBL" id="JACNIG010000403">
    <property type="protein sequence ID" value="MBC8434234.1"/>
    <property type="molecule type" value="Genomic_DNA"/>
</dbReference>
<evidence type="ECO:0000256" key="2">
    <source>
        <dbReference type="ARBA" id="ARBA00012438"/>
    </source>
</evidence>
<keyword evidence="10" id="KW-0472">Membrane</keyword>
<dbReference type="Pfam" id="PF00512">
    <property type="entry name" value="HisKA"/>
    <property type="match status" value="1"/>
</dbReference>